<dbReference type="EMBL" id="JACGWK010000001">
    <property type="protein sequence ID" value="KAL0381678.1"/>
    <property type="molecule type" value="Genomic_DNA"/>
</dbReference>
<evidence type="ECO:0000256" key="1">
    <source>
        <dbReference type="SAM" id="MobiDB-lite"/>
    </source>
</evidence>
<reference evidence="2" key="1">
    <citation type="submission" date="2020-06" db="EMBL/GenBank/DDBJ databases">
        <authorList>
            <person name="Li T."/>
            <person name="Hu X."/>
            <person name="Zhang T."/>
            <person name="Song X."/>
            <person name="Zhang H."/>
            <person name="Dai N."/>
            <person name="Sheng W."/>
            <person name="Hou X."/>
            <person name="Wei L."/>
        </authorList>
    </citation>
    <scope>NUCLEOTIDE SEQUENCE</scope>
    <source>
        <strain evidence="2">G01</strain>
        <tissue evidence="2">Leaf</tissue>
    </source>
</reference>
<feature type="region of interest" description="Disordered" evidence="1">
    <location>
        <begin position="68"/>
        <end position="99"/>
    </location>
</feature>
<proteinExistence type="predicted"/>
<dbReference type="GO" id="GO:0003676">
    <property type="term" value="F:nucleic acid binding"/>
    <property type="evidence" value="ECO:0007669"/>
    <property type="project" value="InterPro"/>
</dbReference>
<accession>A0AAW2RQI6</accession>
<sequence>MALSYGLKQEIFLLFHQILGEKQVDHRELGEWSPMKYLTNRRSSRRGQKKPIKLKRQSFKVKCHYCGGTGHNQKGCDKKKEDGQNQPQKKLTVSKEKDHFNSHIAKSGVYICKYHSS</sequence>
<dbReference type="AlphaFoldDB" id="A0AAW2RQI6"/>
<evidence type="ECO:0008006" key="3">
    <source>
        <dbReference type="Google" id="ProtNLM"/>
    </source>
</evidence>
<dbReference type="GO" id="GO:0008270">
    <property type="term" value="F:zinc ion binding"/>
    <property type="evidence" value="ECO:0007669"/>
    <property type="project" value="InterPro"/>
</dbReference>
<dbReference type="InterPro" id="IPR036875">
    <property type="entry name" value="Znf_CCHC_sf"/>
</dbReference>
<protein>
    <recommendedName>
        <fullName evidence="3">CCHC-type domain-containing protein</fullName>
    </recommendedName>
</protein>
<gene>
    <name evidence="2" type="ORF">Sangu_0232100</name>
</gene>
<evidence type="ECO:0000313" key="2">
    <source>
        <dbReference type="EMBL" id="KAL0381678.1"/>
    </source>
</evidence>
<name>A0AAW2RQI6_9LAMI</name>
<reference evidence="2" key="2">
    <citation type="journal article" date="2024" name="Plant">
        <title>Genomic evolution and insights into agronomic trait innovations of Sesamum species.</title>
        <authorList>
            <person name="Miao H."/>
            <person name="Wang L."/>
            <person name="Qu L."/>
            <person name="Liu H."/>
            <person name="Sun Y."/>
            <person name="Le M."/>
            <person name="Wang Q."/>
            <person name="Wei S."/>
            <person name="Zheng Y."/>
            <person name="Lin W."/>
            <person name="Duan Y."/>
            <person name="Cao H."/>
            <person name="Xiong S."/>
            <person name="Wang X."/>
            <person name="Wei L."/>
            <person name="Li C."/>
            <person name="Ma Q."/>
            <person name="Ju M."/>
            <person name="Zhao R."/>
            <person name="Li G."/>
            <person name="Mu C."/>
            <person name="Tian Q."/>
            <person name="Mei H."/>
            <person name="Zhang T."/>
            <person name="Gao T."/>
            <person name="Zhang H."/>
        </authorList>
    </citation>
    <scope>NUCLEOTIDE SEQUENCE</scope>
    <source>
        <strain evidence="2">G01</strain>
    </source>
</reference>
<feature type="compositionally biased region" description="Basic and acidic residues" evidence="1">
    <location>
        <begin position="74"/>
        <end position="83"/>
    </location>
</feature>
<comment type="caution">
    <text evidence="2">The sequence shown here is derived from an EMBL/GenBank/DDBJ whole genome shotgun (WGS) entry which is preliminary data.</text>
</comment>
<dbReference type="SUPFAM" id="SSF57756">
    <property type="entry name" value="Retrovirus zinc finger-like domains"/>
    <property type="match status" value="1"/>
</dbReference>
<organism evidence="2">
    <name type="scientific">Sesamum angustifolium</name>
    <dbReference type="NCBI Taxonomy" id="2727405"/>
    <lineage>
        <taxon>Eukaryota</taxon>
        <taxon>Viridiplantae</taxon>
        <taxon>Streptophyta</taxon>
        <taxon>Embryophyta</taxon>
        <taxon>Tracheophyta</taxon>
        <taxon>Spermatophyta</taxon>
        <taxon>Magnoliopsida</taxon>
        <taxon>eudicotyledons</taxon>
        <taxon>Gunneridae</taxon>
        <taxon>Pentapetalae</taxon>
        <taxon>asterids</taxon>
        <taxon>lamiids</taxon>
        <taxon>Lamiales</taxon>
        <taxon>Pedaliaceae</taxon>
        <taxon>Sesamum</taxon>
    </lineage>
</organism>